<name>A0ABT3P3G0_9ALTE</name>
<evidence type="ECO:0000259" key="7">
    <source>
        <dbReference type="Pfam" id="PF19358"/>
    </source>
</evidence>
<dbReference type="Pfam" id="PF19358">
    <property type="entry name" value="DUF5935"/>
    <property type="match status" value="1"/>
</dbReference>
<evidence type="ECO:0000313" key="9">
    <source>
        <dbReference type="Proteomes" id="UP001142810"/>
    </source>
</evidence>
<evidence type="ECO:0000259" key="6">
    <source>
        <dbReference type="Pfam" id="PF04932"/>
    </source>
</evidence>
<dbReference type="InterPro" id="IPR051533">
    <property type="entry name" value="WaaL-like"/>
</dbReference>
<dbReference type="GO" id="GO:0016874">
    <property type="term" value="F:ligase activity"/>
    <property type="evidence" value="ECO:0007669"/>
    <property type="project" value="UniProtKB-KW"/>
</dbReference>
<dbReference type="EMBL" id="JAPFRD010000002">
    <property type="protein sequence ID" value="MCW8107267.1"/>
    <property type="molecule type" value="Genomic_DNA"/>
</dbReference>
<dbReference type="InterPro" id="IPR045979">
    <property type="entry name" value="DUF5935"/>
</dbReference>
<keyword evidence="8" id="KW-0436">Ligase</keyword>
<feature type="transmembrane region" description="Helical" evidence="5">
    <location>
        <begin position="133"/>
        <end position="152"/>
    </location>
</feature>
<protein>
    <submittedName>
        <fullName evidence="8">O-antigen ligase family protein</fullName>
    </submittedName>
</protein>
<keyword evidence="9" id="KW-1185">Reference proteome</keyword>
<feature type="domain" description="DUF5935" evidence="7">
    <location>
        <begin position="31"/>
        <end position="196"/>
    </location>
</feature>
<reference evidence="8" key="1">
    <citation type="submission" date="2022-11" db="EMBL/GenBank/DDBJ databases">
        <title>Alteromonas sp. nov., isolated from sea water of the Qingdao.</title>
        <authorList>
            <person name="Wang Q."/>
        </authorList>
    </citation>
    <scope>NUCLEOTIDE SEQUENCE</scope>
    <source>
        <strain evidence="8">ASW11-7</strain>
    </source>
</reference>
<comment type="subcellular location">
    <subcellularLocation>
        <location evidence="1">Membrane</location>
        <topology evidence="1">Multi-pass membrane protein</topology>
    </subcellularLocation>
</comment>
<sequence length="436" mass="50734">MKQSTPLTFDDLKFLQIKNLWTFFKSESLAFKAICAYLFVEFFRPQHIFPVIDFLPWAKVCLISALIFSFFDNKASFRFTGMHMLVTLFCIAIHLSFLVAFDVSWSTDYYIFFIQWVIIMFIATTIVNTKERIYVFFLVLFLCSLKIAIGTSKNWAMRGFGFTSWGLKGPTGYFENSGELAVLMLLLFPMGYYLYNLYKNDVRVWEKYILLASAVCPVLTILGSSSRGAQLALVAQLFIMFWRKIFKPKILISLTLIGWIGWQVLPIEQKERFTSIGEDKTSIQRMLYWENAWEMMKEHPALGVGYYNFIPYFTKHYPEDILYSEAELPHNIFFQVGTDAGFIGLTIFIFILLASFIRKLPIKVGNRSEEDEFFQVLWKAIKLSILGFVIAGQFVTIGYYPFLWILITFQTCITIAYRYNNKKDSVSHGAIPRQAF</sequence>
<evidence type="ECO:0000256" key="3">
    <source>
        <dbReference type="ARBA" id="ARBA00022989"/>
    </source>
</evidence>
<evidence type="ECO:0000256" key="4">
    <source>
        <dbReference type="ARBA" id="ARBA00023136"/>
    </source>
</evidence>
<keyword evidence="4 5" id="KW-0472">Membrane</keyword>
<keyword evidence="3 5" id="KW-1133">Transmembrane helix</keyword>
<feature type="transmembrane region" description="Helical" evidence="5">
    <location>
        <begin position="332"/>
        <end position="356"/>
    </location>
</feature>
<feature type="transmembrane region" description="Helical" evidence="5">
    <location>
        <begin position="20"/>
        <end position="40"/>
    </location>
</feature>
<feature type="transmembrane region" description="Helical" evidence="5">
    <location>
        <begin position="83"/>
        <end position="101"/>
    </location>
</feature>
<evidence type="ECO:0000256" key="5">
    <source>
        <dbReference type="SAM" id="Phobius"/>
    </source>
</evidence>
<dbReference type="Proteomes" id="UP001142810">
    <property type="component" value="Unassembled WGS sequence"/>
</dbReference>
<proteinExistence type="predicted"/>
<keyword evidence="2 5" id="KW-0812">Transmembrane</keyword>
<evidence type="ECO:0000256" key="2">
    <source>
        <dbReference type="ARBA" id="ARBA00022692"/>
    </source>
</evidence>
<organism evidence="8 9">
    <name type="scientific">Alteromonas aquimaris</name>
    <dbReference type="NCBI Taxonomy" id="2998417"/>
    <lineage>
        <taxon>Bacteria</taxon>
        <taxon>Pseudomonadati</taxon>
        <taxon>Pseudomonadota</taxon>
        <taxon>Gammaproteobacteria</taxon>
        <taxon>Alteromonadales</taxon>
        <taxon>Alteromonadaceae</taxon>
        <taxon>Alteromonas/Salinimonas group</taxon>
        <taxon>Alteromonas</taxon>
    </lineage>
</organism>
<feature type="transmembrane region" description="Helical" evidence="5">
    <location>
        <begin position="246"/>
        <end position="265"/>
    </location>
</feature>
<feature type="transmembrane region" description="Helical" evidence="5">
    <location>
        <begin position="173"/>
        <end position="195"/>
    </location>
</feature>
<dbReference type="InterPro" id="IPR007016">
    <property type="entry name" value="O-antigen_ligase-rel_domated"/>
</dbReference>
<accession>A0ABT3P3G0</accession>
<comment type="caution">
    <text evidence="8">The sequence shown here is derived from an EMBL/GenBank/DDBJ whole genome shotgun (WGS) entry which is preliminary data.</text>
</comment>
<feature type="transmembrane region" description="Helical" evidence="5">
    <location>
        <begin position="52"/>
        <end position="71"/>
    </location>
</feature>
<dbReference type="PANTHER" id="PTHR37422">
    <property type="entry name" value="TEICHURONIC ACID BIOSYNTHESIS PROTEIN TUAE"/>
    <property type="match status" value="1"/>
</dbReference>
<feature type="transmembrane region" description="Helical" evidence="5">
    <location>
        <begin position="108"/>
        <end position="127"/>
    </location>
</feature>
<gene>
    <name evidence="8" type="ORF">OPS25_01950</name>
</gene>
<feature type="domain" description="O-antigen ligase-related" evidence="6">
    <location>
        <begin position="213"/>
        <end position="349"/>
    </location>
</feature>
<dbReference type="RefSeq" id="WP_265615965.1">
    <property type="nucleotide sequence ID" value="NZ_JAPFRD010000002.1"/>
</dbReference>
<dbReference type="Pfam" id="PF04932">
    <property type="entry name" value="Wzy_C"/>
    <property type="match status" value="1"/>
</dbReference>
<evidence type="ECO:0000313" key="8">
    <source>
        <dbReference type="EMBL" id="MCW8107267.1"/>
    </source>
</evidence>
<evidence type="ECO:0000256" key="1">
    <source>
        <dbReference type="ARBA" id="ARBA00004141"/>
    </source>
</evidence>
<dbReference type="PANTHER" id="PTHR37422:SF13">
    <property type="entry name" value="LIPOPOLYSACCHARIDE BIOSYNTHESIS PROTEIN PA4999-RELATED"/>
    <property type="match status" value="1"/>
</dbReference>